<dbReference type="PROSITE" id="PS01032">
    <property type="entry name" value="PPM_1"/>
    <property type="match status" value="1"/>
</dbReference>
<feature type="compositionally biased region" description="Low complexity" evidence="5">
    <location>
        <begin position="1655"/>
        <end position="1680"/>
    </location>
</feature>
<feature type="compositionally biased region" description="Acidic residues" evidence="5">
    <location>
        <begin position="573"/>
        <end position="582"/>
    </location>
</feature>
<dbReference type="InParanoid" id="A0A6J2YLL5"/>
<dbReference type="PANTHER" id="PTHR13832">
    <property type="entry name" value="PROTEIN PHOSPHATASE 2C"/>
    <property type="match status" value="1"/>
</dbReference>
<dbReference type="InterPro" id="IPR015655">
    <property type="entry name" value="PP2C"/>
</dbReference>
<feature type="compositionally biased region" description="Low complexity" evidence="5">
    <location>
        <begin position="1441"/>
        <end position="1458"/>
    </location>
</feature>
<feature type="region of interest" description="Disordered" evidence="5">
    <location>
        <begin position="563"/>
        <end position="639"/>
    </location>
</feature>
<dbReference type="InterPro" id="IPR009818">
    <property type="entry name" value="PAM2_motif"/>
</dbReference>
<proteinExistence type="inferred from homology"/>
<feature type="compositionally biased region" description="Basic and acidic residues" evidence="5">
    <location>
        <begin position="1370"/>
        <end position="1379"/>
    </location>
</feature>
<dbReference type="Pfam" id="PF07145">
    <property type="entry name" value="PAM2"/>
    <property type="match status" value="1"/>
</dbReference>
<sequence>MANTDDYLTTYREFFEHFAETVNPNDQLPVKLASYKLINVEVVGAIIDWTTQYLSQKQCPPHLYSPLIKIIIEEIRKACKKHPLNYGFSTSDNAYEPLKLMQAVMAKTNEVCLRYTDNSMLCSLPGPTNTYFETSICAARNKRRTMEDRHVAIHDLNTMFNIQEASPSSYYAVFDGHAGHDAAAYSAAHLHQYLAENKHFISNPEQALIDAFCKTDALFLEKCRVESLSSGTTAVAALLRPKEKVLYIAWVGDSQAILVNQGRVMQCVNPHKPCREDERIRIDEAGGCVMMLWGTWRVNGQLAVSRAIGDADYKPHVIAIPDVREIPLDGGEDFLVLACDGIWDVLSEDAVAQEVYYLIKEKPDDTERISKHLVQFACCQNSTDNISVIVVFLRDPHKIASEAHRWAAANEEAQPQTQATTPTADQMDTELENANNGPFANTNGTGAHFAKLEADNIHIQKGGEGLLLNLTDNFKQQGANLTDDFFLTEKSNGTKRSTPDLHSDDDFGPETAVDDPFTPTEKSHHDAFEKPFKTFSDEVKAFADGLANNNPLQGDFHQFLRETSEENEKESDAIDDEGDDRVEEERGPPVGAGHDASGLEENPADSDSEDEWNYIKGDQANKENIAPQPDSVVEDSDDAMSQLNPNAAEFVPVSPTRSVASPTCRALINDEVLAQSPKRPQAVDINVPNEIDFEKEIKSRPSDVANGNGHAHDEIDHESPAREIMENILNGKSLDEIPEFQPGSTPTKVLPSEEFHFGPNAAPFASKPLDQSEAFSTKANFGDDTEQTLNESEFSIVNKEQDDPMSMSFYAEKGESNPFDDDLNKVHQLPDDLDEFLKRGESKTEKLLDDTISDLPEHYPLGGGAQTHDNDQAAIQTTDLDKLSQDDEKELASPLEPDQEPIETAKTPVTDNLLEDFVAVQEKTDLAEQVSEISELSEVEQSKSTAPEDLSEPIQSPVEEQRQNFTKSPELGHEVELLRPSAPYLEENADLLEPEVQKPALEVEDLLKPAEPVDLLESKSPFHLEAEPSNFGNVEEPVPFERASPVCEFRQEESKSPFDAFDDLNVCSKAPPSDTHETEFNPKSEFEQINVEHPIPDVPITEHAPFAAPACEYSADPACELQQPEHALNLQEEEITSSIKDDDISSPIESPIKSPEPLVEEQQVVQLEEKVTESKELNLPSTGIESFSFDTTPEVPVSEKETVLSPQTEEPAIPSFQQPSFVPQPFASQQFYGFESAAPVEDSRPFESQQFHGFESAAPQEDTRPFSLSNGFDNLNSEISIKTEHIQPEFAEQTVITPSEESKILDDVPTVPLIETPVEEPKPVPVSEPAPVIEEPVQALQTTEVSQEAPKEVPLLAPLPVSPVVTQEPTEVKKDEKKPTPASSKKPIGKVAPSKSATATSKVGAAASKTTAKPLGTAPRTGLASKAPSKTGTATKPAPIAATRPSPKPKTATTTAPKTLERKPLTNGDVKPAPKTLTRKPATEALATKTTARPATASARTNLTKTTTPPRPATAPRAAVPKASSTTVSKTTTSTLTAKPRTTNLTSRTLSSAVSKTTTTTTSRAAPATLSPKTATAPKPRTITSAPPKPRVPLSKTITKSADVEKQNKESANKITASRTTTTTKTTSSSLASRTTTTAKKTETKPLTRRPIPPKTTTSTTKTTSPRKPGDVKPPAATKTKTTKVEKPKENGIAPTSVTTEEIKEITVVSNNVTAESEDLLKDNSPLDNKLLTGASNPFIEATPAD</sequence>
<feature type="region of interest" description="Disordered" evidence="5">
    <location>
        <begin position="695"/>
        <end position="721"/>
    </location>
</feature>
<feature type="region of interest" description="Disordered" evidence="5">
    <location>
        <begin position="1172"/>
        <end position="1220"/>
    </location>
</feature>
<feature type="region of interest" description="Disordered" evidence="5">
    <location>
        <begin position="490"/>
        <end position="525"/>
    </location>
</feature>
<feature type="compositionally biased region" description="Polar residues" evidence="5">
    <location>
        <begin position="1179"/>
        <end position="1191"/>
    </location>
</feature>
<feature type="region of interest" description="Disordered" evidence="5">
    <location>
        <begin position="1237"/>
        <end position="1272"/>
    </location>
</feature>
<evidence type="ECO:0000313" key="8">
    <source>
        <dbReference type="RefSeq" id="XP_030764186.1"/>
    </source>
</evidence>
<gene>
    <name evidence="8" type="primary">LOC115888567</name>
</gene>
<reference evidence="8" key="1">
    <citation type="submission" date="2025-08" db="UniProtKB">
        <authorList>
            <consortium name="RefSeq"/>
        </authorList>
    </citation>
    <scope>IDENTIFICATION</scope>
    <source>
        <tissue evidence="8">Gonads</tissue>
    </source>
</reference>
<dbReference type="CDD" id="cd00143">
    <property type="entry name" value="PP2Cc"/>
    <property type="match status" value="1"/>
</dbReference>
<feature type="compositionally biased region" description="Low complexity" evidence="5">
    <location>
        <begin position="1353"/>
        <end position="1365"/>
    </location>
</feature>
<dbReference type="SUPFAM" id="SSF81606">
    <property type="entry name" value="PP2C-like"/>
    <property type="match status" value="1"/>
</dbReference>
<feature type="compositionally biased region" description="Low complexity" evidence="5">
    <location>
        <begin position="1616"/>
        <end position="1639"/>
    </location>
</feature>
<keyword evidence="2 4" id="KW-0378">Hydrolase</keyword>
<feature type="compositionally biased region" description="Basic and acidic residues" evidence="5">
    <location>
        <begin position="840"/>
        <end position="849"/>
    </location>
</feature>
<dbReference type="InterPro" id="IPR000222">
    <property type="entry name" value="PP2C_BS"/>
</dbReference>
<dbReference type="Pfam" id="PF00481">
    <property type="entry name" value="PP2C"/>
    <property type="match status" value="1"/>
</dbReference>
<dbReference type="RefSeq" id="XP_030764186.1">
    <property type="nucleotide sequence ID" value="XM_030908326.1"/>
</dbReference>
<dbReference type="Gene3D" id="3.60.40.10">
    <property type="entry name" value="PPM-type phosphatase domain"/>
    <property type="match status" value="1"/>
</dbReference>
<feature type="region of interest" description="Disordered" evidence="5">
    <location>
        <begin position="1138"/>
        <end position="1158"/>
    </location>
</feature>
<feature type="region of interest" description="Disordered" evidence="5">
    <location>
        <begin position="929"/>
        <end position="974"/>
    </location>
</feature>
<dbReference type="GeneID" id="115888567"/>
<keyword evidence="7" id="KW-1185">Reference proteome</keyword>
<organism evidence="7 8">
    <name type="scientific">Sitophilus oryzae</name>
    <name type="common">Rice weevil</name>
    <name type="synonym">Curculio oryzae</name>
    <dbReference type="NCBI Taxonomy" id="7048"/>
    <lineage>
        <taxon>Eukaryota</taxon>
        <taxon>Metazoa</taxon>
        <taxon>Ecdysozoa</taxon>
        <taxon>Arthropoda</taxon>
        <taxon>Hexapoda</taxon>
        <taxon>Insecta</taxon>
        <taxon>Pterygota</taxon>
        <taxon>Neoptera</taxon>
        <taxon>Endopterygota</taxon>
        <taxon>Coleoptera</taxon>
        <taxon>Polyphaga</taxon>
        <taxon>Cucujiformia</taxon>
        <taxon>Curculionidae</taxon>
        <taxon>Dryophthorinae</taxon>
        <taxon>Sitophilus</taxon>
    </lineage>
</organism>
<feature type="domain" description="PPM-type phosphatase" evidence="6">
    <location>
        <begin position="133"/>
        <end position="393"/>
    </location>
</feature>
<feature type="compositionally biased region" description="Low complexity" evidence="5">
    <location>
        <begin position="1485"/>
        <end position="1569"/>
    </location>
</feature>
<feature type="compositionally biased region" description="Low complexity" evidence="5">
    <location>
        <begin position="1145"/>
        <end position="1158"/>
    </location>
</feature>
<feature type="region of interest" description="Disordered" evidence="5">
    <location>
        <begin position="1061"/>
        <end position="1086"/>
    </location>
</feature>
<dbReference type="GO" id="GO:0046872">
    <property type="term" value="F:metal ion binding"/>
    <property type="evidence" value="ECO:0007669"/>
    <property type="project" value="UniProtKB-KW"/>
</dbReference>
<comment type="similarity">
    <text evidence="4">Belongs to the PP2C family.</text>
</comment>
<dbReference type="SMART" id="SM00332">
    <property type="entry name" value="PP2Cc"/>
    <property type="match status" value="1"/>
</dbReference>
<evidence type="ECO:0000256" key="5">
    <source>
        <dbReference type="SAM" id="MobiDB-lite"/>
    </source>
</evidence>
<feature type="compositionally biased region" description="Basic and acidic residues" evidence="5">
    <location>
        <begin position="1602"/>
        <end position="1612"/>
    </location>
</feature>
<keyword evidence="3 4" id="KW-0904">Protein phosphatase</keyword>
<evidence type="ECO:0000313" key="7">
    <source>
        <dbReference type="Proteomes" id="UP000504635"/>
    </source>
</evidence>
<dbReference type="InterPro" id="IPR001932">
    <property type="entry name" value="PPM-type_phosphatase-like_dom"/>
</dbReference>
<dbReference type="InterPro" id="IPR036457">
    <property type="entry name" value="PPM-type-like_dom_sf"/>
</dbReference>
<dbReference type="KEGG" id="soy:115888567"/>
<dbReference type="GO" id="GO:0004722">
    <property type="term" value="F:protein serine/threonine phosphatase activity"/>
    <property type="evidence" value="ECO:0007669"/>
    <property type="project" value="InterPro"/>
</dbReference>
<feature type="compositionally biased region" description="Basic and acidic residues" evidence="5">
    <location>
        <begin position="710"/>
        <end position="721"/>
    </location>
</feature>
<evidence type="ECO:0000259" key="6">
    <source>
        <dbReference type="PROSITE" id="PS51746"/>
    </source>
</evidence>
<dbReference type="PANTHER" id="PTHR13832:SF818">
    <property type="entry name" value="SD03870P"/>
    <property type="match status" value="1"/>
</dbReference>
<feature type="compositionally biased region" description="Basic and acidic residues" evidence="5">
    <location>
        <begin position="563"/>
        <end position="572"/>
    </location>
</feature>
<dbReference type="Proteomes" id="UP000504635">
    <property type="component" value="Unplaced"/>
</dbReference>
<accession>A0A6J2YLL5</accession>
<feature type="region of interest" description="Disordered" evidence="5">
    <location>
        <begin position="1295"/>
        <end position="1697"/>
    </location>
</feature>
<dbReference type="OrthoDB" id="416093at2759"/>
<name>A0A6J2YLL5_SITOR</name>
<evidence type="ECO:0000256" key="2">
    <source>
        <dbReference type="ARBA" id="ARBA00022801"/>
    </source>
</evidence>
<evidence type="ECO:0000256" key="3">
    <source>
        <dbReference type="ARBA" id="ARBA00022912"/>
    </source>
</evidence>
<dbReference type="PROSITE" id="PS51746">
    <property type="entry name" value="PPM_2"/>
    <property type="match status" value="1"/>
</dbReference>
<evidence type="ECO:0000256" key="4">
    <source>
        <dbReference type="RuleBase" id="RU003465"/>
    </source>
</evidence>
<evidence type="ECO:0000256" key="1">
    <source>
        <dbReference type="ARBA" id="ARBA00022723"/>
    </source>
</evidence>
<feature type="region of interest" description="Disordered" evidence="5">
    <location>
        <begin position="840"/>
        <end position="910"/>
    </location>
</feature>
<protein>
    <submittedName>
        <fullName evidence="8">SH3 domain-containing protein C23A1.17-like isoform X1</fullName>
    </submittedName>
</protein>
<feature type="compositionally biased region" description="Basic and acidic residues" evidence="5">
    <location>
        <begin position="1074"/>
        <end position="1086"/>
    </location>
</feature>
<keyword evidence="1" id="KW-0479">Metal-binding</keyword>
<feature type="compositionally biased region" description="Acidic residues" evidence="5">
    <location>
        <begin position="602"/>
        <end position="612"/>
    </location>
</feature>
<feature type="region of interest" description="Disordered" evidence="5">
    <location>
        <begin position="735"/>
        <end position="772"/>
    </location>
</feature>